<dbReference type="EMBL" id="VSRR010000099">
    <property type="protein sequence ID" value="MPC10067.1"/>
    <property type="molecule type" value="Genomic_DNA"/>
</dbReference>
<proteinExistence type="predicted"/>
<organism evidence="1 2">
    <name type="scientific">Portunus trituberculatus</name>
    <name type="common">Swimming crab</name>
    <name type="synonym">Neptunus trituberculatus</name>
    <dbReference type="NCBI Taxonomy" id="210409"/>
    <lineage>
        <taxon>Eukaryota</taxon>
        <taxon>Metazoa</taxon>
        <taxon>Ecdysozoa</taxon>
        <taxon>Arthropoda</taxon>
        <taxon>Crustacea</taxon>
        <taxon>Multicrustacea</taxon>
        <taxon>Malacostraca</taxon>
        <taxon>Eumalacostraca</taxon>
        <taxon>Eucarida</taxon>
        <taxon>Decapoda</taxon>
        <taxon>Pleocyemata</taxon>
        <taxon>Brachyura</taxon>
        <taxon>Eubrachyura</taxon>
        <taxon>Portunoidea</taxon>
        <taxon>Portunidae</taxon>
        <taxon>Portuninae</taxon>
        <taxon>Portunus</taxon>
    </lineage>
</organism>
<sequence>MCGPEQNTPVAGCQGSPPLPPQQLNIAIISGLEMPFKVRQFTSSLLRALPRRPVNPAAQYGGISGYKLAFRVVMQGRKSLIVALAVAVTTVVLPVSGENDCEKRTCSECIGAPTCAWCSLPNITSVELDSGGTLSHCISSNSFKYEKFLEACKGYITNPVSANSTKKDEELSDDPIVQLKPQHISLEMRADTSNILDLYLTSNLSANAVTFSSPLGSFSHNLIPVSCHVFPICPQDPPKTVVPLAFCLCQFNT</sequence>
<dbReference type="Proteomes" id="UP000324222">
    <property type="component" value="Unassembled WGS sequence"/>
</dbReference>
<evidence type="ECO:0000313" key="1">
    <source>
        <dbReference type="EMBL" id="MPC10067.1"/>
    </source>
</evidence>
<keyword evidence="2" id="KW-1185">Reference proteome</keyword>
<name>A0A5B7CKF1_PORTR</name>
<reference evidence="1 2" key="1">
    <citation type="submission" date="2019-05" db="EMBL/GenBank/DDBJ databases">
        <title>Another draft genome of Portunus trituberculatus and its Hox gene families provides insights of decapod evolution.</title>
        <authorList>
            <person name="Jeong J.-H."/>
            <person name="Song I."/>
            <person name="Kim S."/>
            <person name="Choi T."/>
            <person name="Kim D."/>
            <person name="Ryu S."/>
            <person name="Kim W."/>
        </authorList>
    </citation>
    <scope>NUCLEOTIDE SEQUENCE [LARGE SCALE GENOMIC DNA]</scope>
    <source>
        <tissue evidence="1">Muscle</tissue>
    </source>
</reference>
<evidence type="ECO:0000313" key="2">
    <source>
        <dbReference type="Proteomes" id="UP000324222"/>
    </source>
</evidence>
<dbReference type="AlphaFoldDB" id="A0A5B7CKF1"/>
<protein>
    <submittedName>
        <fullName evidence="1">Uncharacterized protein</fullName>
    </submittedName>
</protein>
<comment type="caution">
    <text evidence="1">The sequence shown here is derived from an EMBL/GenBank/DDBJ whole genome shotgun (WGS) entry which is preliminary data.</text>
</comment>
<accession>A0A5B7CKF1</accession>
<gene>
    <name evidence="1" type="ORF">E2C01_002694</name>
</gene>
<dbReference type="OrthoDB" id="410592at2759"/>